<feature type="chain" id="PRO_5046575944" description="Peptidase S1 domain-containing protein" evidence="3">
    <location>
        <begin position="17"/>
        <end position="338"/>
    </location>
</feature>
<comment type="similarity">
    <text evidence="2">Belongs to the peptidase S1 family. CLIP subfamily.</text>
</comment>
<evidence type="ECO:0000313" key="5">
    <source>
        <dbReference type="EMBL" id="CAL8093669.1"/>
    </source>
</evidence>
<dbReference type="InterPro" id="IPR051487">
    <property type="entry name" value="Ser/Thr_Proteases_Immune/Dev"/>
</dbReference>
<dbReference type="SUPFAM" id="SSF50494">
    <property type="entry name" value="Trypsin-like serine proteases"/>
    <property type="match status" value="1"/>
</dbReference>
<dbReference type="InterPro" id="IPR009003">
    <property type="entry name" value="Peptidase_S1_PA"/>
</dbReference>
<dbReference type="Gene3D" id="2.40.10.10">
    <property type="entry name" value="Trypsin-like serine proteases"/>
    <property type="match status" value="1"/>
</dbReference>
<name>A0ABP1Q9X1_9HEXA</name>
<keyword evidence="1" id="KW-1015">Disulfide bond</keyword>
<dbReference type="InterPro" id="IPR001314">
    <property type="entry name" value="Peptidase_S1A"/>
</dbReference>
<evidence type="ECO:0000259" key="4">
    <source>
        <dbReference type="PROSITE" id="PS50240"/>
    </source>
</evidence>
<evidence type="ECO:0000256" key="3">
    <source>
        <dbReference type="SAM" id="SignalP"/>
    </source>
</evidence>
<reference evidence="5 6" key="1">
    <citation type="submission" date="2024-08" db="EMBL/GenBank/DDBJ databases">
        <authorList>
            <person name="Cucini C."/>
            <person name="Frati F."/>
        </authorList>
    </citation>
    <scope>NUCLEOTIDE SEQUENCE [LARGE SCALE GENOMIC DNA]</scope>
</reference>
<sequence>MRLLFVVLLVISLSVAHTTIKKDGKRDKRDYIVLVPQPVSPVVYYPVAPVIPSSPMVPGMMMAPPPSALACGSPAYTCQGPCTSRQVGGIPAVQAEQPWNVQIYSSNRHICSGSLVDNRYVLTSASCVDPTTPASVAALRVRLGDFNRNSNIDGPYVERNVTTVYRHSDFVPASSRTKSGPSNNIALIKLGQPVTFTDRIRPICLDEVSQRVDTGTVEGIVSGYGVLSYTNQRQTDDLYKVNVRIGTPQECQNTYSQHEYRLTDREICAGVESPGLPDPCVGDDGGPLIVKTGPNSYKQVGISSFGLRCGGPPQVFTRVSSYRQWIDQVRYYYNENVL</sequence>
<keyword evidence="3" id="KW-0732">Signal</keyword>
<dbReference type="CDD" id="cd00190">
    <property type="entry name" value="Tryp_SPc"/>
    <property type="match status" value="1"/>
</dbReference>
<comment type="caution">
    <text evidence="5">The sequence shown here is derived from an EMBL/GenBank/DDBJ whole genome shotgun (WGS) entry which is preliminary data.</text>
</comment>
<keyword evidence="6" id="KW-1185">Reference proteome</keyword>
<dbReference type="InterPro" id="IPR001254">
    <property type="entry name" value="Trypsin_dom"/>
</dbReference>
<evidence type="ECO:0000256" key="1">
    <source>
        <dbReference type="ARBA" id="ARBA00023157"/>
    </source>
</evidence>
<feature type="domain" description="Peptidase S1" evidence="4">
    <location>
        <begin position="86"/>
        <end position="331"/>
    </location>
</feature>
<gene>
    <name evidence="5" type="ORF">ODALV1_LOCUS8561</name>
</gene>
<dbReference type="SMART" id="SM00020">
    <property type="entry name" value="Tryp_SPc"/>
    <property type="match status" value="1"/>
</dbReference>
<dbReference type="PRINTS" id="PR00722">
    <property type="entry name" value="CHYMOTRYPSIN"/>
</dbReference>
<organism evidence="5 6">
    <name type="scientific">Orchesella dallaii</name>
    <dbReference type="NCBI Taxonomy" id="48710"/>
    <lineage>
        <taxon>Eukaryota</taxon>
        <taxon>Metazoa</taxon>
        <taxon>Ecdysozoa</taxon>
        <taxon>Arthropoda</taxon>
        <taxon>Hexapoda</taxon>
        <taxon>Collembola</taxon>
        <taxon>Entomobryomorpha</taxon>
        <taxon>Entomobryoidea</taxon>
        <taxon>Orchesellidae</taxon>
        <taxon>Orchesellinae</taxon>
        <taxon>Orchesella</taxon>
    </lineage>
</organism>
<dbReference type="Proteomes" id="UP001642540">
    <property type="component" value="Unassembled WGS sequence"/>
</dbReference>
<dbReference type="PANTHER" id="PTHR24256">
    <property type="entry name" value="TRYPTASE-RELATED"/>
    <property type="match status" value="1"/>
</dbReference>
<evidence type="ECO:0000256" key="2">
    <source>
        <dbReference type="ARBA" id="ARBA00024195"/>
    </source>
</evidence>
<dbReference type="EMBL" id="CAXLJM020000026">
    <property type="protein sequence ID" value="CAL8093669.1"/>
    <property type="molecule type" value="Genomic_DNA"/>
</dbReference>
<dbReference type="Pfam" id="PF00089">
    <property type="entry name" value="Trypsin"/>
    <property type="match status" value="1"/>
</dbReference>
<feature type="signal peptide" evidence="3">
    <location>
        <begin position="1"/>
        <end position="16"/>
    </location>
</feature>
<dbReference type="InterPro" id="IPR043504">
    <property type="entry name" value="Peptidase_S1_PA_chymotrypsin"/>
</dbReference>
<evidence type="ECO:0000313" key="6">
    <source>
        <dbReference type="Proteomes" id="UP001642540"/>
    </source>
</evidence>
<dbReference type="PROSITE" id="PS50240">
    <property type="entry name" value="TRYPSIN_DOM"/>
    <property type="match status" value="1"/>
</dbReference>
<accession>A0ABP1Q9X1</accession>
<protein>
    <recommendedName>
        <fullName evidence="4">Peptidase S1 domain-containing protein</fullName>
    </recommendedName>
</protein>
<proteinExistence type="inferred from homology"/>